<dbReference type="GO" id="GO:0000706">
    <property type="term" value="P:meiotic DNA double-strand break processing"/>
    <property type="evidence" value="ECO:0007669"/>
    <property type="project" value="TreeGrafter"/>
</dbReference>
<dbReference type="Gene3D" id="2.60.40.150">
    <property type="entry name" value="C2 domain"/>
    <property type="match status" value="1"/>
</dbReference>
<evidence type="ECO:0000256" key="14">
    <source>
        <dbReference type="SAM" id="MobiDB-lite"/>
    </source>
</evidence>
<dbReference type="InterPro" id="IPR013049">
    <property type="entry name" value="Spo11/TopoVI_A_N"/>
</dbReference>
<dbReference type="Pfam" id="PF20768">
    <property type="entry name" value="Topo_VI_alpha"/>
    <property type="match status" value="1"/>
</dbReference>
<dbReference type="InterPro" id="IPR025939">
    <property type="entry name" value="Aida_C"/>
</dbReference>
<evidence type="ECO:0000256" key="6">
    <source>
        <dbReference type="ARBA" id="ARBA00022741"/>
    </source>
</evidence>
<evidence type="ECO:0000256" key="5">
    <source>
        <dbReference type="ARBA" id="ARBA00022723"/>
    </source>
</evidence>
<dbReference type="GO" id="GO:0003677">
    <property type="term" value="F:DNA binding"/>
    <property type="evidence" value="ECO:0007669"/>
    <property type="project" value="UniProtKB-UniRule"/>
</dbReference>
<dbReference type="PROSITE" id="PS52041">
    <property type="entry name" value="TOPO_IIB"/>
    <property type="match status" value="1"/>
</dbReference>
<dbReference type="GO" id="GO:0007131">
    <property type="term" value="P:reciprocal meiotic recombination"/>
    <property type="evidence" value="ECO:0007669"/>
    <property type="project" value="TreeGrafter"/>
</dbReference>
<keyword evidence="7 12" id="KW-0460">Magnesium</keyword>
<organism evidence="16 17">
    <name type="scientific">Auxenochlorella protothecoides</name>
    <name type="common">Green microalga</name>
    <name type="synonym">Chlorella protothecoides</name>
    <dbReference type="NCBI Taxonomy" id="3075"/>
    <lineage>
        <taxon>Eukaryota</taxon>
        <taxon>Viridiplantae</taxon>
        <taxon>Chlorophyta</taxon>
        <taxon>core chlorophytes</taxon>
        <taxon>Trebouxiophyceae</taxon>
        <taxon>Chlorellales</taxon>
        <taxon>Chlorellaceae</taxon>
        <taxon>Auxenochlorella</taxon>
    </lineage>
</organism>
<evidence type="ECO:0000256" key="8">
    <source>
        <dbReference type="ARBA" id="ARBA00023029"/>
    </source>
</evidence>
<evidence type="ECO:0000256" key="11">
    <source>
        <dbReference type="ARBA" id="ARBA00023242"/>
    </source>
</evidence>
<comment type="subcellular location">
    <subcellularLocation>
        <location evidence="3 12">Nucleus</location>
    </subcellularLocation>
</comment>
<comment type="catalytic activity">
    <reaction evidence="1 12 13">
        <text>ATP-dependent breakage, passage and rejoining of double-stranded DNA.</text>
        <dbReference type="EC" id="5.6.2.2"/>
    </reaction>
</comment>
<dbReference type="EC" id="5.6.2.2" evidence="12"/>
<dbReference type="GO" id="GO:0003918">
    <property type="term" value="F:DNA topoisomerase type II (double strand cut, ATP-hydrolyzing) activity"/>
    <property type="evidence" value="ECO:0007669"/>
    <property type="project" value="UniProtKB-UniRule"/>
</dbReference>
<accession>A0A087SPX1</accession>
<dbReference type="eggNOG" id="KOG2795">
    <property type="taxonomic scope" value="Eukaryota"/>
</dbReference>
<dbReference type="PANTHER" id="PTHR10848:SF4">
    <property type="entry name" value="DNA TOPOISOMERASE 6 SUBUNIT A"/>
    <property type="match status" value="1"/>
</dbReference>
<keyword evidence="6 12" id="KW-0547">Nucleotide-binding</keyword>
<keyword evidence="9 12" id="KW-0238">DNA-binding</keyword>
<dbReference type="Gene3D" id="3.40.1360.10">
    <property type="match status" value="1"/>
</dbReference>
<dbReference type="FunFam" id="3.40.1360.10:FF:000003">
    <property type="entry name" value="DNA topoisomerase 6 subunit A"/>
    <property type="match status" value="1"/>
</dbReference>
<dbReference type="Pfam" id="PF14186">
    <property type="entry name" value="Aida_C2"/>
    <property type="match status" value="1"/>
</dbReference>
<feature type="binding site" evidence="12">
    <location>
        <position position="788"/>
    </location>
    <ligand>
        <name>Mg(2+)</name>
        <dbReference type="ChEBI" id="CHEBI:18420"/>
    </ligand>
</feature>
<dbReference type="RefSeq" id="XP_011400762.1">
    <property type="nucleotide sequence ID" value="XM_011402460.1"/>
</dbReference>
<dbReference type="Gene3D" id="1.10.238.10">
    <property type="entry name" value="EF-hand"/>
    <property type="match status" value="1"/>
</dbReference>
<feature type="active site" description="Nucleophile" evidence="12">
    <location>
        <position position="650"/>
    </location>
</feature>
<dbReference type="PROSITE" id="PS51911">
    <property type="entry name" value="C2_AIDA"/>
    <property type="match status" value="1"/>
</dbReference>
<dbReference type="GO" id="GO:0000287">
    <property type="term" value="F:magnesium ion binding"/>
    <property type="evidence" value="ECO:0007669"/>
    <property type="project" value="UniProtKB-UniRule"/>
</dbReference>
<dbReference type="OrthoDB" id="5377392at2759"/>
<dbReference type="EMBL" id="KL662155">
    <property type="protein sequence ID" value="KFM27775.1"/>
    <property type="molecule type" value="Genomic_DNA"/>
</dbReference>
<feature type="active site" description="O-(5'-phospho-DNA)-tyrosine intermediate" evidence="13">
    <location>
        <position position="650"/>
    </location>
</feature>
<dbReference type="Pfam" id="PF04406">
    <property type="entry name" value="TP6A_N"/>
    <property type="match status" value="1"/>
</dbReference>
<gene>
    <name evidence="12" type="primary">TOP6A</name>
    <name evidence="16" type="ORF">F751_2766</name>
</gene>
<evidence type="ECO:0000256" key="1">
    <source>
        <dbReference type="ARBA" id="ARBA00000185"/>
    </source>
</evidence>
<dbReference type="GO" id="GO:0005524">
    <property type="term" value="F:ATP binding"/>
    <property type="evidence" value="ECO:0007669"/>
    <property type="project" value="InterPro"/>
</dbReference>
<feature type="domain" description="C2 Aida-type" evidence="15">
    <location>
        <begin position="373"/>
        <end position="531"/>
    </location>
</feature>
<evidence type="ECO:0000256" key="10">
    <source>
        <dbReference type="ARBA" id="ARBA00023235"/>
    </source>
</evidence>
<evidence type="ECO:0000256" key="9">
    <source>
        <dbReference type="ARBA" id="ARBA00023125"/>
    </source>
</evidence>
<reference evidence="16 17" key="1">
    <citation type="journal article" date="2014" name="BMC Genomics">
        <title>Oil accumulation mechanisms of the oleaginous microalga Chlorella protothecoides revealed through its genome, transcriptomes, and proteomes.</title>
        <authorList>
            <person name="Gao C."/>
            <person name="Wang Y."/>
            <person name="Shen Y."/>
            <person name="Yan D."/>
            <person name="He X."/>
            <person name="Dai J."/>
            <person name="Wu Q."/>
        </authorList>
    </citation>
    <scope>NUCLEOTIDE SEQUENCE [LARGE SCALE GENOMIC DNA]</scope>
    <source>
        <strain evidence="16 17">0710</strain>
    </source>
</reference>
<keyword evidence="5 12" id="KW-0479">Metal-binding</keyword>
<comment type="similarity">
    <text evidence="4 12 13">Belongs to the TOP6A family.</text>
</comment>
<evidence type="ECO:0000256" key="12">
    <source>
        <dbReference type="HAMAP-Rule" id="MF_03164"/>
    </source>
</evidence>
<dbReference type="InterPro" id="IPR035892">
    <property type="entry name" value="C2_domain_sf"/>
</dbReference>
<dbReference type="CDD" id="cd00223">
    <property type="entry name" value="TOPRIM_TopoIIB_SPO"/>
    <property type="match status" value="1"/>
</dbReference>
<evidence type="ECO:0000256" key="3">
    <source>
        <dbReference type="ARBA" id="ARBA00004123"/>
    </source>
</evidence>
<evidence type="ECO:0000313" key="16">
    <source>
        <dbReference type="EMBL" id="KFM27775.1"/>
    </source>
</evidence>
<dbReference type="Gene3D" id="1.10.10.10">
    <property type="entry name" value="Winged helix-like DNA-binding domain superfamily/Winged helix DNA-binding domain"/>
    <property type="match status" value="1"/>
</dbReference>
<dbReference type="InterPro" id="IPR034136">
    <property type="entry name" value="TOPRIM_Topo6A/Spo11"/>
</dbReference>
<dbReference type="HAMAP" id="MF_00132">
    <property type="entry name" value="Top6A"/>
    <property type="match status" value="1"/>
</dbReference>
<dbReference type="GeneID" id="23614157"/>
<dbReference type="Proteomes" id="UP000028924">
    <property type="component" value="Unassembled WGS sequence"/>
</dbReference>
<dbReference type="SUPFAM" id="SSF56726">
    <property type="entry name" value="DNA topoisomerase IV, alpha subunit"/>
    <property type="match status" value="1"/>
</dbReference>
<dbReference type="GO" id="GO:0006265">
    <property type="term" value="P:DNA topological change"/>
    <property type="evidence" value="ECO:0007669"/>
    <property type="project" value="UniProtKB-UniRule"/>
</dbReference>
<dbReference type="GO" id="GO:0042138">
    <property type="term" value="P:meiotic DNA double-strand break formation"/>
    <property type="evidence" value="ECO:0007669"/>
    <property type="project" value="TreeGrafter"/>
</dbReference>
<protein>
    <recommendedName>
        <fullName evidence="12">DNA topoisomerase 6 subunit A</fullName>
        <ecNumber evidence="12">5.6.2.2</ecNumber>
    </recommendedName>
</protein>
<name>A0A087SPX1_AUXPR</name>
<comment type="cofactor">
    <cofactor evidence="2 12">
        <name>Mg(2+)</name>
        <dbReference type="ChEBI" id="CHEBI:18420"/>
    </cofactor>
</comment>
<dbReference type="AlphaFoldDB" id="A0A087SPX1"/>
<proteinExistence type="inferred from homology"/>
<comment type="function">
    <text evidence="12">Component of the DNA topoisomerase VI involved in chromatin organization and progression of endoreduplication cycles. Relaxes both positive and negative superturns and exhibits a strong decatenase activity.</text>
</comment>
<evidence type="ECO:0000256" key="2">
    <source>
        <dbReference type="ARBA" id="ARBA00001946"/>
    </source>
</evidence>
<feature type="region of interest" description="Disordered" evidence="14">
    <location>
        <begin position="117"/>
        <end position="170"/>
    </location>
</feature>
<evidence type="ECO:0000259" key="15">
    <source>
        <dbReference type="PROSITE" id="PS51911"/>
    </source>
</evidence>
<keyword evidence="8 12" id="KW-0799">Topoisomerase</keyword>
<evidence type="ECO:0000256" key="4">
    <source>
        <dbReference type="ARBA" id="ARBA00006559"/>
    </source>
</evidence>
<evidence type="ECO:0000256" key="7">
    <source>
        <dbReference type="ARBA" id="ARBA00022842"/>
    </source>
</evidence>
<dbReference type="KEGG" id="apro:F751_2766"/>
<dbReference type="PRINTS" id="PR01552">
    <property type="entry name" value="TPISMRASE6A"/>
</dbReference>
<dbReference type="InterPro" id="IPR049333">
    <property type="entry name" value="Topo_VI_alpha"/>
</dbReference>
<keyword evidence="11 12" id="KW-0539">Nucleus</keyword>
<dbReference type="InterPro" id="IPR036388">
    <property type="entry name" value="WH-like_DNA-bd_sf"/>
</dbReference>
<dbReference type="InterPro" id="IPR002815">
    <property type="entry name" value="Spo11/TopoVI_A"/>
</dbReference>
<dbReference type="PANTHER" id="PTHR10848">
    <property type="entry name" value="MEIOTIC RECOMBINATION PROTEIN SPO11"/>
    <property type="match status" value="1"/>
</dbReference>
<dbReference type="STRING" id="3075.A0A087SPX1"/>
<dbReference type="FunFam" id="1.10.10.10:FF:000387">
    <property type="entry name" value="DNA topoisomerase 6 subunit A"/>
    <property type="match status" value="1"/>
</dbReference>
<dbReference type="InterPro" id="IPR004085">
    <property type="entry name" value="TopoVI_A"/>
</dbReference>
<keyword evidence="17" id="KW-1185">Reference proteome</keyword>
<feature type="binding site" evidence="12">
    <location>
        <position position="736"/>
    </location>
    <ligand>
        <name>Mg(2+)</name>
        <dbReference type="ChEBI" id="CHEBI:18420"/>
    </ligand>
</feature>
<dbReference type="GO" id="GO:0000228">
    <property type="term" value="C:nuclear chromosome"/>
    <property type="evidence" value="ECO:0007669"/>
    <property type="project" value="TreeGrafter"/>
</dbReference>
<dbReference type="Pfam" id="PF21180">
    <property type="entry name" value="TOP6A-Spo11_Toprim"/>
    <property type="match status" value="1"/>
</dbReference>
<evidence type="ECO:0000256" key="13">
    <source>
        <dbReference type="PROSITE-ProRule" id="PRU01385"/>
    </source>
</evidence>
<evidence type="ECO:0000313" key="17">
    <source>
        <dbReference type="Proteomes" id="UP000028924"/>
    </source>
</evidence>
<dbReference type="InterPro" id="IPR036078">
    <property type="entry name" value="Spo11/TopoVI_A_sf"/>
</dbReference>
<dbReference type="GO" id="GO:0009330">
    <property type="term" value="C:DNA topoisomerase type II (double strand cut, ATP-hydrolyzing) complex"/>
    <property type="evidence" value="ECO:0007669"/>
    <property type="project" value="UniProtKB-UniRule"/>
</dbReference>
<sequence>MQAGSGTDRLLLQTVNDVLRAHETRDALATASLADLNSYTKRFARLAGPGSGEIDLPALLHHFDSELLTGTALQRILEHVGVAGVAHVTRGQFLAVAHLVCTVLQQVQQALFEGEASDGSLASPTPAAKHASPATSQHSCIARRRTASGPGANWSIRAERGAARGARRTHHPTVAELLSQAGAEEGSQAPSCSASDEGSRSAWQAFSGSLEEVSSASLDWECVTPTSRPLDLWSQGYHIRGGLSRESGWRLFQRSGIGAEDFLAAWTLAAGGNSGPLARQEFCLLVHLLHSIQRGFNLPSSLGPEEAHRLLGRMLTPGGSSTHLRLDLDRLRIALHTEGAAQPASSRQTSPGALTTARTEAVSTGFATARGPEATSFLQGHHDRLEVGLRVARFTYRKDLDRPFVTMSVRDGAGRLVEMPQDSCPGRYSRMADSVVFRQSMCLGTPLSQLPPGSSIFFELRHWKGKEHRFSTLAWTAVPLERVLDAGPAATRVREGDLKLPLFKKPLDVSLQRMRRLGGRADFQLACVGLQDETPATAGTLSDLGLPHACREVVDKAEVSVLSEIEQSILQIAVSILEGAGFQYAIPNRSKGNQLYVPELDRIVLKSSTSQRAFASTATCRKAAITTRILQLVHELCTKRIHVTKRDLFYTDVKLFEDQGHSDAVLDDVACLLGCTRSSLNVIASEKGVVVGRLTFREDGDVIDCSRMGVGGKAIPPNVDKVTAIQSDAKFILLVEKDAAFMRLAEDRFYNTYPCIIITAKGQPDVATRLFLRKLKLDLKIPVLALVDADPYGLKILAVYMKGSMNMSYDSSNLTTPDIKWLGVRPSDLDRFSIPEQCRLPMTEEDIKTGRKLLEEDFVKANPDWVRELQLMQTSKVKAEIQALSSFGFQYLTHQYLPLKLQEGDWI</sequence>
<keyword evidence="10 12" id="KW-0413">Isomerase</keyword>
<comment type="subunit">
    <text evidence="12">Homodimer. Heterotetramer of two TOP6A and two TOP6B subunits.</text>
</comment>
<dbReference type="PRINTS" id="PR01550">
    <property type="entry name" value="TOP6AFAMILY"/>
</dbReference>